<comment type="caution">
    <text evidence="2">The sequence shown here is derived from an EMBL/GenBank/DDBJ whole genome shotgun (WGS) entry which is preliminary data.</text>
</comment>
<evidence type="ECO:0000313" key="3">
    <source>
        <dbReference type="Proteomes" id="UP000460272"/>
    </source>
</evidence>
<proteinExistence type="predicted"/>
<dbReference type="PROSITE" id="PS50995">
    <property type="entry name" value="HTH_MARR_2"/>
    <property type="match status" value="1"/>
</dbReference>
<feature type="domain" description="HTH marR-type" evidence="1">
    <location>
        <begin position="12"/>
        <end position="144"/>
    </location>
</feature>
<dbReference type="InterPro" id="IPR036390">
    <property type="entry name" value="WH_DNA-bd_sf"/>
</dbReference>
<dbReference type="EMBL" id="RPFW01000008">
    <property type="protein sequence ID" value="TVZ00777.1"/>
    <property type="molecule type" value="Genomic_DNA"/>
</dbReference>
<dbReference type="AlphaFoldDB" id="A0A6P2BQ38"/>
<dbReference type="RefSeq" id="WP_145860509.1">
    <property type="nucleotide sequence ID" value="NZ_RPFW01000008.1"/>
</dbReference>
<reference evidence="2 3" key="1">
    <citation type="submission" date="2018-11" db="EMBL/GenBank/DDBJ databases">
        <title>Trebonia kvetii gen.nov., sp.nov., a novel acidophilic actinobacterium, and proposal of the new actinobacterial family Treboniaceae fam. nov.</title>
        <authorList>
            <person name="Rapoport D."/>
            <person name="Sagova-Mareckova M."/>
            <person name="Sedlacek I."/>
            <person name="Provaznik J."/>
            <person name="Kralova S."/>
            <person name="Pavlinic D."/>
            <person name="Benes V."/>
            <person name="Kopecky J."/>
        </authorList>
    </citation>
    <scope>NUCLEOTIDE SEQUENCE [LARGE SCALE GENOMIC DNA]</scope>
    <source>
        <strain evidence="2 3">15Tr583</strain>
    </source>
</reference>
<dbReference type="GO" id="GO:0006950">
    <property type="term" value="P:response to stress"/>
    <property type="evidence" value="ECO:0007669"/>
    <property type="project" value="TreeGrafter"/>
</dbReference>
<dbReference type="GO" id="GO:0003700">
    <property type="term" value="F:DNA-binding transcription factor activity"/>
    <property type="evidence" value="ECO:0007669"/>
    <property type="project" value="InterPro"/>
</dbReference>
<dbReference type="Pfam" id="PF12802">
    <property type="entry name" value="MarR_2"/>
    <property type="match status" value="1"/>
</dbReference>
<dbReference type="Gene3D" id="1.10.10.10">
    <property type="entry name" value="Winged helix-like DNA-binding domain superfamily/Winged helix DNA-binding domain"/>
    <property type="match status" value="1"/>
</dbReference>
<dbReference type="PRINTS" id="PR00598">
    <property type="entry name" value="HTHMARR"/>
</dbReference>
<dbReference type="InterPro" id="IPR036388">
    <property type="entry name" value="WH-like_DNA-bd_sf"/>
</dbReference>
<organism evidence="2 3">
    <name type="scientific">Trebonia kvetii</name>
    <dbReference type="NCBI Taxonomy" id="2480626"/>
    <lineage>
        <taxon>Bacteria</taxon>
        <taxon>Bacillati</taxon>
        <taxon>Actinomycetota</taxon>
        <taxon>Actinomycetes</taxon>
        <taxon>Streptosporangiales</taxon>
        <taxon>Treboniaceae</taxon>
        <taxon>Trebonia</taxon>
    </lineage>
</organism>
<dbReference type="InterPro" id="IPR000835">
    <property type="entry name" value="HTH_MarR-typ"/>
</dbReference>
<evidence type="ECO:0000313" key="2">
    <source>
        <dbReference type="EMBL" id="TVZ00777.1"/>
    </source>
</evidence>
<protein>
    <submittedName>
        <fullName evidence="2">MarR family transcriptional regulator</fullName>
    </submittedName>
</protein>
<dbReference type="PANTHER" id="PTHR33164:SF99">
    <property type="entry name" value="MARR FAMILY REGULATORY PROTEIN"/>
    <property type="match status" value="1"/>
</dbReference>
<gene>
    <name evidence="2" type="ORF">EAS64_36090</name>
</gene>
<sequence length="157" mass="16930">MEWLTDEQQAAWRPVVALLLRLPAALDAQLQKDAGITHFDYLVLSGLSEAPDRTLRMSELAAMASGSLSRLSHVVSRLEAKGWVRREACPGDGRFINAVLTDEGWAKVVATAPGHVAAVRELLISTLSDEEFRQFGAIASQVLAAQGITVRIPNGIG</sequence>
<dbReference type="Proteomes" id="UP000460272">
    <property type="component" value="Unassembled WGS sequence"/>
</dbReference>
<dbReference type="PANTHER" id="PTHR33164">
    <property type="entry name" value="TRANSCRIPTIONAL REGULATOR, MARR FAMILY"/>
    <property type="match status" value="1"/>
</dbReference>
<evidence type="ECO:0000259" key="1">
    <source>
        <dbReference type="PROSITE" id="PS50995"/>
    </source>
</evidence>
<dbReference type="OrthoDB" id="8635520at2"/>
<keyword evidence="3" id="KW-1185">Reference proteome</keyword>
<name>A0A6P2BQ38_9ACTN</name>
<accession>A0A6P2BQ38</accession>
<dbReference type="SMART" id="SM00347">
    <property type="entry name" value="HTH_MARR"/>
    <property type="match status" value="1"/>
</dbReference>
<dbReference type="SUPFAM" id="SSF46785">
    <property type="entry name" value="Winged helix' DNA-binding domain"/>
    <property type="match status" value="1"/>
</dbReference>
<dbReference type="InterPro" id="IPR039422">
    <property type="entry name" value="MarR/SlyA-like"/>
</dbReference>